<evidence type="ECO:0000313" key="3">
    <source>
        <dbReference type="Proteomes" id="UP000053327"/>
    </source>
</evidence>
<evidence type="ECO:0000256" key="1">
    <source>
        <dbReference type="SAM" id="Phobius"/>
    </source>
</evidence>
<gene>
    <name evidence="2" type="ORF">PVBG_03683</name>
</gene>
<accession>A0A0J9VPZ3</accession>
<feature type="transmembrane region" description="Helical" evidence="1">
    <location>
        <begin position="103"/>
        <end position="122"/>
    </location>
</feature>
<proteinExistence type="predicted"/>
<dbReference type="InterPro" id="IPR022139">
    <property type="entry name" value="Fam-L/Fam-M-like_plasmodium"/>
</dbReference>
<protein>
    <recommendedName>
        <fullName evidence="4">Variable surface protein</fullName>
    </recommendedName>
</protein>
<keyword evidence="1" id="KW-0812">Transmembrane</keyword>
<dbReference type="AlphaFoldDB" id="A0A0J9VPZ3"/>
<dbReference type="EMBL" id="KQ234726">
    <property type="protein sequence ID" value="KMZ89333.1"/>
    <property type="molecule type" value="Genomic_DNA"/>
</dbReference>
<dbReference type="Proteomes" id="UP000053327">
    <property type="component" value="Unassembled WGS sequence"/>
</dbReference>
<evidence type="ECO:0000313" key="2">
    <source>
        <dbReference type="EMBL" id="KMZ89333.1"/>
    </source>
</evidence>
<keyword evidence="1" id="KW-1133">Transmembrane helix</keyword>
<keyword evidence="1" id="KW-0472">Membrane</keyword>
<reference evidence="2 3" key="1">
    <citation type="submission" date="2011-08" db="EMBL/GenBank/DDBJ databases">
        <title>The Genome Sequence of Plasmodium vivax Brazil I.</title>
        <authorList>
            <consortium name="The Broad Institute Genome Sequencing Platform"/>
            <consortium name="The Broad Institute Genome Sequencing Center for Infectious Disease"/>
            <person name="Neafsey D."/>
            <person name="Carlton J."/>
            <person name="Barnwell J."/>
            <person name="Collins W."/>
            <person name="Escalante A."/>
            <person name="Mullikin J."/>
            <person name="Saul A."/>
            <person name="Guigo R."/>
            <person name="Camara F."/>
            <person name="Young S.K."/>
            <person name="Zeng Q."/>
            <person name="Gargeya S."/>
            <person name="Fitzgerald M."/>
            <person name="Haas B."/>
            <person name="Abouelleil A."/>
            <person name="Alvarado L."/>
            <person name="Arachchi H.M."/>
            <person name="Berlin A."/>
            <person name="Brown A."/>
            <person name="Chapman S.B."/>
            <person name="Chen Z."/>
            <person name="Dunbar C."/>
            <person name="Freedman E."/>
            <person name="Gearin G."/>
            <person name="Gellesch M."/>
            <person name="Goldberg J."/>
            <person name="Griggs A."/>
            <person name="Gujja S."/>
            <person name="Heiman D."/>
            <person name="Howarth C."/>
            <person name="Larson L."/>
            <person name="Lui A."/>
            <person name="MacDonald P.J.P."/>
            <person name="Montmayeur A."/>
            <person name="Murphy C."/>
            <person name="Neiman D."/>
            <person name="Pearson M."/>
            <person name="Priest M."/>
            <person name="Roberts A."/>
            <person name="Saif S."/>
            <person name="Shea T."/>
            <person name="Shenoy N."/>
            <person name="Sisk P."/>
            <person name="Stolte C."/>
            <person name="Sykes S."/>
            <person name="Wortman J."/>
            <person name="Nusbaum C."/>
            <person name="Birren B."/>
        </authorList>
    </citation>
    <scope>NUCLEOTIDE SEQUENCE [LARGE SCALE GENOMIC DNA]</scope>
    <source>
        <strain evidence="2 3">Brazil I</strain>
    </source>
</reference>
<evidence type="ECO:0008006" key="4">
    <source>
        <dbReference type="Google" id="ProtNLM"/>
    </source>
</evidence>
<name>A0A0J9VPZ3_PLAV1</name>
<organism evidence="2 3">
    <name type="scientific">Plasmodium vivax (strain Brazil I)</name>
    <dbReference type="NCBI Taxonomy" id="1033975"/>
    <lineage>
        <taxon>Eukaryota</taxon>
        <taxon>Sar</taxon>
        <taxon>Alveolata</taxon>
        <taxon>Apicomplexa</taxon>
        <taxon>Aconoidasida</taxon>
        <taxon>Haemosporida</taxon>
        <taxon>Plasmodiidae</taxon>
        <taxon>Plasmodium</taxon>
        <taxon>Plasmodium (Plasmodium)</taxon>
    </lineage>
</organism>
<dbReference type="Pfam" id="PF12420">
    <property type="entry name" value="DUF3671"/>
    <property type="match status" value="1"/>
</dbReference>
<dbReference type="OrthoDB" id="388752at2759"/>
<feature type="transmembrane region" description="Helical" evidence="1">
    <location>
        <begin position="142"/>
        <end position="167"/>
    </location>
</feature>
<sequence>MESDYLDLKTNSSEFGDDEKMKNVEDGVSIYERMQKNYSKKLEDNKKVHKNKYGKKNGIYKFDCYCEEKIFSRIDKINELAKNMGSDKNNFKKILHKKHGLKFTLSCLFPLIGTIVSSLSYGGSGSYAYDGSVLDTIKIPGAAAYSVIGILIIFNFIILSVIFYIIIKFIKYEKMKAGKGKLSALEYCRFCNDIF</sequence>